<accession>A0A076G549</accession>
<sequence length="61" mass="6582">MIGQIILLAIVSIVTIGCVGLFFYETFKSIKYDANDKIFMVTGSILMLVIIVSGTLAILGI</sequence>
<dbReference type="RefSeq" id="YP_009098128.1">
    <property type="nucleotide sequence ID" value="NC_025416.1"/>
</dbReference>
<evidence type="ECO:0008006" key="4">
    <source>
        <dbReference type="Google" id="ProtNLM"/>
    </source>
</evidence>
<dbReference type="EMBL" id="KJ888149">
    <property type="protein sequence ID" value="AII27038.1"/>
    <property type="molecule type" value="Genomic_DNA"/>
</dbReference>
<dbReference type="KEGG" id="vg:22276386"/>
<protein>
    <recommendedName>
        <fullName evidence="4">Terminal repeat-encoded protein</fullName>
    </recommendedName>
</protein>
<dbReference type="GeneID" id="22276386"/>
<dbReference type="Proteomes" id="UP000028960">
    <property type="component" value="Segment"/>
</dbReference>
<keyword evidence="1" id="KW-0472">Membrane</keyword>
<feature type="transmembrane region" description="Helical" evidence="1">
    <location>
        <begin position="38"/>
        <end position="59"/>
    </location>
</feature>
<keyword evidence="1" id="KW-0812">Transmembrane</keyword>
<evidence type="ECO:0000313" key="3">
    <source>
        <dbReference type="Proteomes" id="UP000028960"/>
    </source>
</evidence>
<keyword evidence="3" id="KW-1185">Reference proteome</keyword>
<keyword evidence="1" id="KW-1133">Transmembrane helix</keyword>
<organism evidence="2 3">
    <name type="scientific">Staphylococcus phage MCE-2014</name>
    <dbReference type="NCBI Taxonomy" id="1524910"/>
    <lineage>
        <taxon>Viruses</taxon>
        <taxon>Duplodnaviria</taxon>
        <taxon>Heunggongvirae</taxon>
        <taxon>Uroviricota</taxon>
        <taxon>Caudoviricetes</taxon>
        <taxon>Herelleviridae</taxon>
        <taxon>Twortvirinae</taxon>
        <taxon>Kayvirus</taxon>
        <taxon>Kayvirus MCE2014</taxon>
    </lineage>
</organism>
<name>A0A076G549_9CAUD</name>
<reference evidence="2 3" key="1">
    <citation type="journal article" date="2014" name="Appl. Environ. Microbiol.">
        <title>Combined Use of Bacteriophage K and a Novel Bacteriophage To Reduce Staphylococcus aureus Biofilm Formation.</title>
        <authorList>
            <person name="Alves D.R."/>
            <person name="Gaudion A."/>
            <person name="Bean J.E."/>
            <person name="Perez Esteban P."/>
            <person name="Arnot T.C."/>
            <person name="Harper D.R."/>
            <person name="Kot W."/>
            <person name="Hansen L.H."/>
            <person name="Enright M.C."/>
            <person name="Jenkins A.T."/>
        </authorList>
    </citation>
    <scope>NUCLEOTIDE SEQUENCE [LARGE SCALE GENOMIC DNA]</scope>
</reference>
<evidence type="ECO:0000256" key="1">
    <source>
        <dbReference type="SAM" id="Phobius"/>
    </source>
</evidence>
<feature type="transmembrane region" description="Helical" evidence="1">
    <location>
        <begin position="6"/>
        <end position="26"/>
    </location>
</feature>
<evidence type="ECO:0000313" key="2">
    <source>
        <dbReference type="EMBL" id="AII27038.1"/>
    </source>
</evidence>
<proteinExistence type="predicted"/>